<dbReference type="Pfam" id="PF13411">
    <property type="entry name" value="MerR_1"/>
    <property type="match status" value="1"/>
</dbReference>
<protein>
    <submittedName>
        <fullName evidence="3">MerR family transcriptional regulator</fullName>
    </submittedName>
</protein>
<dbReference type="KEGG" id="mgg:MPLG2_2997"/>
<dbReference type="SUPFAM" id="SSF46955">
    <property type="entry name" value="Putative DNA-binding domain"/>
    <property type="match status" value="1"/>
</dbReference>
<dbReference type="OrthoDB" id="3387956at2"/>
<name>A0A2N9JKP1_9ACTN</name>
<dbReference type="PANTHER" id="PTHR30204:SF58">
    <property type="entry name" value="HTH-TYPE TRANSCRIPTIONAL REGULATOR YFMP"/>
    <property type="match status" value="1"/>
</dbReference>
<dbReference type="GO" id="GO:0003700">
    <property type="term" value="F:DNA-binding transcription factor activity"/>
    <property type="evidence" value="ECO:0007669"/>
    <property type="project" value="InterPro"/>
</dbReference>
<feature type="domain" description="HTH merR-type" evidence="2">
    <location>
        <begin position="12"/>
        <end position="80"/>
    </location>
</feature>
<dbReference type="InterPro" id="IPR047057">
    <property type="entry name" value="MerR_fam"/>
</dbReference>
<proteinExistence type="predicted"/>
<dbReference type="PANTHER" id="PTHR30204">
    <property type="entry name" value="REDOX-CYCLING DRUG-SENSING TRANSCRIPTIONAL ACTIVATOR SOXR"/>
    <property type="match status" value="1"/>
</dbReference>
<dbReference type="RefSeq" id="WP_105186624.1">
    <property type="nucleotide sequence ID" value="NZ_BAAAGO010000035.1"/>
</dbReference>
<dbReference type="InterPro" id="IPR009061">
    <property type="entry name" value="DNA-bd_dom_put_sf"/>
</dbReference>
<dbReference type="Gene3D" id="1.10.1660.10">
    <property type="match status" value="1"/>
</dbReference>
<keyword evidence="1" id="KW-0238">DNA-binding</keyword>
<organism evidence="3 4">
    <name type="scientific">Micropruina glycogenica</name>
    <dbReference type="NCBI Taxonomy" id="75385"/>
    <lineage>
        <taxon>Bacteria</taxon>
        <taxon>Bacillati</taxon>
        <taxon>Actinomycetota</taxon>
        <taxon>Actinomycetes</taxon>
        <taxon>Propionibacteriales</taxon>
        <taxon>Nocardioidaceae</taxon>
        <taxon>Micropruina</taxon>
    </lineage>
</organism>
<evidence type="ECO:0000313" key="3">
    <source>
        <dbReference type="EMBL" id="SPD88027.1"/>
    </source>
</evidence>
<evidence type="ECO:0000256" key="1">
    <source>
        <dbReference type="ARBA" id="ARBA00023125"/>
    </source>
</evidence>
<sequence length="97" mass="10558">MAHAELDRSRGVYGISIAAELVGTGTQNLRAYEARGLLTPGRTAGGTRRYSADDLDRLRRIGDLLEAGLNLAGVAMVMQLQDENQELRQQSNTKSAR</sequence>
<dbReference type="GO" id="GO:0003677">
    <property type="term" value="F:DNA binding"/>
    <property type="evidence" value="ECO:0007669"/>
    <property type="project" value="UniProtKB-KW"/>
</dbReference>
<dbReference type="Proteomes" id="UP000238164">
    <property type="component" value="Chromosome 1"/>
</dbReference>
<evidence type="ECO:0000313" key="4">
    <source>
        <dbReference type="Proteomes" id="UP000238164"/>
    </source>
</evidence>
<dbReference type="SMART" id="SM00422">
    <property type="entry name" value="HTH_MERR"/>
    <property type="match status" value="1"/>
</dbReference>
<accession>A0A2N9JKP1</accession>
<evidence type="ECO:0000259" key="2">
    <source>
        <dbReference type="PROSITE" id="PS50937"/>
    </source>
</evidence>
<reference evidence="3 4" key="1">
    <citation type="submission" date="2018-02" db="EMBL/GenBank/DDBJ databases">
        <authorList>
            <person name="Cohen D.B."/>
            <person name="Kent A.D."/>
        </authorList>
    </citation>
    <scope>NUCLEOTIDE SEQUENCE [LARGE SCALE GENOMIC DNA]</scope>
    <source>
        <strain evidence="3">1</strain>
    </source>
</reference>
<dbReference type="EMBL" id="LT985188">
    <property type="protein sequence ID" value="SPD88027.1"/>
    <property type="molecule type" value="Genomic_DNA"/>
</dbReference>
<dbReference type="InterPro" id="IPR000551">
    <property type="entry name" value="MerR-type_HTH_dom"/>
</dbReference>
<dbReference type="AlphaFoldDB" id="A0A2N9JKP1"/>
<gene>
    <name evidence="3" type="ORF">MPLG2_2997</name>
</gene>
<keyword evidence="4" id="KW-1185">Reference proteome</keyword>
<dbReference type="PROSITE" id="PS50937">
    <property type="entry name" value="HTH_MERR_2"/>
    <property type="match status" value="1"/>
</dbReference>